<gene>
    <name evidence="2" type="ORF">PGLA1383_LOCUS33537</name>
</gene>
<comment type="caution">
    <text evidence="2">The sequence shown here is derived from an EMBL/GenBank/DDBJ whole genome shotgun (WGS) entry which is preliminary data.</text>
</comment>
<keyword evidence="3" id="KW-1185">Reference proteome</keyword>
<dbReference type="EMBL" id="CAJNNV010025721">
    <property type="protein sequence ID" value="CAE8615828.1"/>
    <property type="molecule type" value="Genomic_DNA"/>
</dbReference>
<accession>A0A813FQT6</accession>
<dbReference type="Proteomes" id="UP000654075">
    <property type="component" value="Unassembled WGS sequence"/>
</dbReference>
<evidence type="ECO:0000313" key="3">
    <source>
        <dbReference type="Proteomes" id="UP000654075"/>
    </source>
</evidence>
<dbReference type="Pfam" id="PF13475">
    <property type="entry name" value="DUF4116"/>
    <property type="match status" value="1"/>
</dbReference>
<evidence type="ECO:0000259" key="1">
    <source>
        <dbReference type="Pfam" id="PF13475"/>
    </source>
</evidence>
<organism evidence="2 3">
    <name type="scientific">Polarella glacialis</name>
    <name type="common">Dinoflagellate</name>
    <dbReference type="NCBI Taxonomy" id="89957"/>
    <lineage>
        <taxon>Eukaryota</taxon>
        <taxon>Sar</taxon>
        <taxon>Alveolata</taxon>
        <taxon>Dinophyceae</taxon>
        <taxon>Suessiales</taxon>
        <taxon>Suessiaceae</taxon>
        <taxon>Polarella</taxon>
    </lineage>
</organism>
<proteinExistence type="predicted"/>
<dbReference type="InterPro" id="IPR025197">
    <property type="entry name" value="DUF4116"/>
</dbReference>
<name>A0A813FQT6_POLGL</name>
<dbReference type="AlphaFoldDB" id="A0A813FQT6"/>
<evidence type="ECO:0000313" key="2">
    <source>
        <dbReference type="EMBL" id="CAE8615828.1"/>
    </source>
</evidence>
<reference evidence="2" key="1">
    <citation type="submission" date="2021-02" db="EMBL/GenBank/DDBJ databases">
        <authorList>
            <person name="Dougan E. K."/>
            <person name="Rhodes N."/>
            <person name="Thang M."/>
            <person name="Chan C."/>
        </authorList>
    </citation>
    <scope>NUCLEOTIDE SEQUENCE</scope>
</reference>
<feature type="domain" description="DUF4116" evidence="1">
    <location>
        <begin position="115"/>
        <end position="163"/>
    </location>
</feature>
<protein>
    <recommendedName>
        <fullName evidence="1">DUF4116 domain-containing protein</fullName>
    </recommendedName>
</protein>
<sequence>MPRHEQGLARMSLYFDLSSEEASHVQKHAEALSAVRACNATPYTDLELMVLSRYWGFHWDGERQSNFKLSMCKRHHDWEASLSDSDVEIGRAVLKPSSKKKGVQWSILSEELRGNREFILTALILHSSLLAQVSEELRHDRNFVLAAIYQNDRSFKHAPAQLRAYAEIAAVAVGLRSHNARFADAEAVAFAEDYLKDTEAFLAGKDVSFPA</sequence>